<dbReference type="EMBL" id="FOMX01000015">
    <property type="protein sequence ID" value="SFE54899.1"/>
    <property type="molecule type" value="Genomic_DNA"/>
</dbReference>
<dbReference type="Proteomes" id="UP000199400">
    <property type="component" value="Unassembled WGS sequence"/>
</dbReference>
<reference evidence="2" key="1">
    <citation type="submission" date="2016-10" db="EMBL/GenBank/DDBJ databases">
        <authorList>
            <person name="Varghese N."/>
            <person name="Submissions S."/>
        </authorList>
    </citation>
    <scope>NUCLEOTIDE SEQUENCE [LARGE SCALE GENOMIC DNA]</scope>
    <source>
        <strain evidence="2">ATCC 25963</strain>
    </source>
</reference>
<organism evidence="1 2">
    <name type="scientific">Nannocystis exedens</name>
    <dbReference type="NCBI Taxonomy" id="54"/>
    <lineage>
        <taxon>Bacteria</taxon>
        <taxon>Pseudomonadati</taxon>
        <taxon>Myxococcota</taxon>
        <taxon>Polyangia</taxon>
        <taxon>Nannocystales</taxon>
        <taxon>Nannocystaceae</taxon>
        <taxon>Nannocystis</taxon>
    </lineage>
</organism>
<protein>
    <recommendedName>
        <fullName evidence="3">DUF4410 domain-containing protein</fullName>
    </recommendedName>
</protein>
<dbReference type="AlphaFoldDB" id="A0A1I2BFR6"/>
<gene>
    <name evidence="1" type="ORF">SAMN02745121_04655</name>
</gene>
<accession>A0A1I2BFR6</accession>
<keyword evidence="2" id="KW-1185">Reference proteome</keyword>
<evidence type="ECO:0000313" key="2">
    <source>
        <dbReference type="Proteomes" id="UP000199400"/>
    </source>
</evidence>
<sequence>MCVRRAVVEGAAAAAGEISSASMTQFRQFRRLALVWALAAAPLAVTACKPYTVVQQSGPPSALKGVTNMTIGFDWSKVTVLDKASEAEYLAEKTDEEKADFAKIKQETDAAIIEGLRDRGINATPAAADAAPDLVVSYIHVTTGIFTPVYSVPSKLEARFSWQKDGKVTDVIDTKAMVGASLTTPSDHQRMEMAGRNVGKAAAKFVSDVQGK</sequence>
<evidence type="ECO:0000313" key="1">
    <source>
        <dbReference type="EMBL" id="SFE54899.1"/>
    </source>
</evidence>
<proteinExistence type="predicted"/>
<evidence type="ECO:0008006" key="3">
    <source>
        <dbReference type="Google" id="ProtNLM"/>
    </source>
</evidence>
<dbReference type="STRING" id="54.SAMN02745121_04655"/>
<name>A0A1I2BFR6_9BACT</name>